<reference evidence="2 3" key="1">
    <citation type="journal article" date="2016" name="Fungal Biol.">
        <title>The genome of Xylona heveae provides a window into fungal endophytism.</title>
        <authorList>
            <person name="Gazis R."/>
            <person name="Kuo A."/>
            <person name="Riley R."/>
            <person name="LaButti K."/>
            <person name="Lipzen A."/>
            <person name="Lin J."/>
            <person name="Amirebrahimi M."/>
            <person name="Hesse C.N."/>
            <person name="Spatafora J.W."/>
            <person name="Henrissat B."/>
            <person name="Hainaut M."/>
            <person name="Grigoriev I.V."/>
            <person name="Hibbett D.S."/>
        </authorList>
    </citation>
    <scope>NUCLEOTIDE SEQUENCE [LARGE SCALE GENOMIC DNA]</scope>
    <source>
        <strain evidence="2 3">TC161</strain>
    </source>
</reference>
<dbReference type="OMA" id="TERSEHM"/>
<dbReference type="GO" id="GO:0005524">
    <property type="term" value="F:ATP binding"/>
    <property type="evidence" value="ECO:0007669"/>
    <property type="project" value="InterPro"/>
</dbReference>
<gene>
    <name evidence="2" type="ORF">L228DRAFT_265065</name>
</gene>
<dbReference type="Proteomes" id="UP000076632">
    <property type="component" value="Unassembled WGS sequence"/>
</dbReference>
<evidence type="ECO:0000313" key="2">
    <source>
        <dbReference type="EMBL" id="KZF26691.1"/>
    </source>
</evidence>
<evidence type="ECO:0000259" key="1">
    <source>
        <dbReference type="Pfam" id="PF00004"/>
    </source>
</evidence>
<dbReference type="GO" id="GO:0016887">
    <property type="term" value="F:ATP hydrolysis activity"/>
    <property type="evidence" value="ECO:0007669"/>
    <property type="project" value="InterPro"/>
</dbReference>
<dbReference type="InParanoid" id="A0A165JVR6"/>
<keyword evidence="3" id="KW-1185">Reference proteome</keyword>
<dbReference type="OrthoDB" id="10042665at2759"/>
<dbReference type="AlphaFoldDB" id="A0A165JVR6"/>
<keyword evidence="2" id="KW-0378">Hydrolase</keyword>
<protein>
    <submittedName>
        <fullName evidence="2">p-loop containing nucleoside triphosphate hydrolase protein</fullName>
    </submittedName>
</protein>
<dbReference type="GeneID" id="28899786"/>
<dbReference type="InterPro" id="IPR027417">
    <property type="entry name" value="P-loop_NTPase"/>
</dbReference>
<dbReference type="STRING" id="1328760.A0A165JVR6"/>
<evidence type="ECO:0000313" key="3">
    <source>
        <dbReference type="Proteomes" id="UP000076632"/>
    </source>
</evidence>
<dbReference type="PANTHER" id="PTHR46411">
    <property type="entry name" value="FAMILY ATPASE, PUTATIVE-RELATED"/>
    <property type="match status" value="1"/>
</dbReference>
<organism evidence="2 3">
    <name type="scientific">Xylona heveae (strain CBS 132557 / TC161)</name>
    <dbReference type="NCBI Taxonomy" id="1328760"/>
    <lineage>
        <taxon>Eukaryota</taxon>
        <taxon>Fungi</taxon>
        <taxon>Dikarya</taxon>
        <taxon>Ascomycota</taxon>
        <taxon>Pezizomycotina</taxon>
        <taxon>Xylonomycetes</taxon>
        <taxon>Xylonales</taxon>
        <taxon>Xylonaceae</taxon>
        <taxon>Xylona</taxon>
    </lineage>
</organism>
<sequence>MQRPLYSISAGELGLDAESLDNRLETVFELAQQWDLILLLDEADVFLEQRGTDNLTRHQLVSVFLRRLEYFRGILIPTTNRVENFDIAVLSRIQWKMQYSEIDPESRMQHWDNNLKRANTHCGGVLNITKQELNGLARKPFNGREIKNTVFTASVLARESHTPFSYAHLQKVIDATEVFQRTFLKTERSEHMYN</sequence>
<dbReference type="InterPro" id="IPR003959">
    <property type="entry name" value="ATPase_AAA_core"/>
</dbReference>
<dbReference type="RefSeq" id="XP_018192246.1">
    <property type="nucleotide sequence ID" value="XM_018334649.1"/>
</dbReference>
<dbReference type="Gene3D" id="3.40.50.300">
    <property type="entry name" value="P-loop containing nucleotide triphosphate hydrolases"/>
    <property type="match status" value="1"/>
</dbReference>
<name>A0A165JVR6_XYLHT</name>
<dbReference type="EMBL" id="KV407454">
    <property type="protein sequence ID" value="KZF26691.1"/>
    <property type="molecule type" value="Genomic_DNA"/>
</dbReference>
<accession>A0A165JVR6</accession>
<proteinExistence type="predicted"/>
<dbReference type="PANTHER" id="PTHR46411:SF3">
    <property type="entry name" value="AAA+ ATPASE DOMAIN-CONTAINING PROTEIN"/>
    <property type="match status" value="1"/>
</dbReference>
<dbReference type="SUPFAM" id="SSF52540">
    <property type="entry name" value="P-loop containing nucleoside triphosphate hydrolases"/>
    <property type="match status" value="1"/>
</dbReference>
<feature type="domain" description="ATPase AAA-type core" evidence="1">
    <location>
        <begin position="2"/>
        <end position="97"/>
    </location>
</feature>
<dbReference type="Pfam" id="PF00004">
    <property type="entry name" value="AAA"/>
    <property type="match status" value="1"/>
</dbReference>